<evidence type="ECO:0000313" key="2">
    <source>
        <dbReference type="Proteomes" id="UP000314294"/>
    </source>
</evidence>
<dbReference type="AlphaFoldDB" id="A0A4Z2IZP6"/>
<evidence type="ECO:0000313" key="1">
    <source>
        <dbReference type="EMBL" id="TNN83480.1"/>
    </source>
</evidence>
<protein>
    <submittedName>
        <fullName evidence="1">Uncharacterized protein</fullName>
    </submittedName>
</protein>
<dbReference type="EMBL" id="SRLO01000033">
    <property type="protein sequence ID" value="TNN83480.1"/>
    <property type="molecule type" value="Genomic_DNA"/>
</dbReference>
<reference evidence="1 2" key="1">
    <citation type="submission" date="2019-03" db="EMBL/GenBank/DDBJ databases">
        <title>First draft genome of Liparis tanakae, snailfish: a comprehensive survey of snailfish specific genes.</title>
        <authorList>
            <person name="Kim W."/>
            <person name="Song I."/>
            <person name="Jeong J.-H."/>
            <person name="Kim D."/>
            <person name="Kim S."/>
            <person name="Ryu S."/>
            <person name="Song J.Y."/>
            <person name="Lee S.K."/>
        </authorList>
    </citation>
    <scope>NUCLEOTIDE SEQUENCE [LARGE SCALE GENOMIC DNA]</scope>
    <source>
        <tissue evidence="1">Muscle</tissue>
    </source>
</reference>
<organism evidence="1 2">
    <name type="scientific">Liparis tanakae</name>
    <name type="common">Tanaka's snailfish</name>
    <dbReference type="NCBI Taxonomy" id="230148"/>
    <lineage>
        <taxon>Eukaryota</taxon>
        <taxon>Metazoa</taxon>
        <taxon>Chordata</taxon>
        <taxon>Craniata</taxon>
        <taxon>Vertebrata</taxon>
        <taxon>Euteleostomi</taxon>
        <taxon>Actinopterygii</taxon>
        <taxon>Neopterygii</taxon>
        <taxon>Teleostei</taxon>
        <taxon>Neoteleostei</taxon>
        <taxon>Acanthomorphata</taxon>
        <taxon>Eupercaria</taxon>
        <taxon>Perciformes</taxon>
        <taxon>Cottioidei</taxon>
        <taxon>Cottales</taxon>
        <taxon>Liparidae</taxon>
        <taxon>Liparis</taxon>
    </lineage>
</organism>
<proteinExistence type="predicted"/>
<name>A0A4Z2IZP6_9TELE</name>
<keyword evidence="2" id="KW-1185">Reference proteome</keyword>
<sequence>MGKQVERNACWRERRESDEAMVSDGVISVPTGCLAGCPPEAHRDLPTMSHQTVTSRCYGKMW</sequence>
<gene>
    <name evidence="1" type="ORF">EYF80_006461</name>
</gene>
<accession>A0A4Z2IZP6</accession>
<dbReference type="Proteomes" id="UP000314294">
    <property type="component" value="Unassembled WGS sequence"/>
</dbReference>
<comment type="caution">
    <text evidence="1">The sequence shown here is derived from an EMBL/GenBank/DDBJ whole genome shotgun (WGS) entry which is preliminary data.</text>
</comment>